<evidence type="ECO:0000256" key="1">
    <source>
        <dbReference type="ARBA" id="ARBA00007797"/>
    </source>
</evidence>
<gene>
    <name evidence="4" type="ORF">CUR178_03618</name>
</gene>
<dbReference type="InterPro" id="IPR040155">
    <property type="entry name" value="CEBPZ/Mak21-like"/>
</dbReference>
<dbReference type="Proteomes" id="UP000674179">
    <property type="component" value="Chromosome 27"/>
</dbReference>
<dbReference type="InterPro" id="IPR005612">
    <property type="entry name" value="CCAAT-binding_factor"/>
</dbReference>
<feature type="compositionally biased region" description="Acidic residues" evidence="2">
    <location>
        <begin position="704"/>
        <end position="753"/>
    </location>
</feature>
<name>A0A836GLC4_LEIEN</name>
<dbReference type="GO" id="GO:0005634">
    <property type="term" value="C:nucleus"/>
    <property type="evidence" value="ECO:0007669"/>
    <property type="project" value="TreeGrafter"/>
</dbReference>
<dbReference type="EMBL" id="JAFHKP010000027">
    <property type="protein sequence ID" value="KAG5475904.1"/>
    <property type="molecule type" value="Genomic_DNA"/>
</dbReference>
<feature type="compositionally biased region" description="Gly residues" evidence="2">
    <location>
        <begin position="828"/>
        <end position="839"/>
    </location>
</feature>
<proteinExistence type="inferred from homology"/>
<feature type="domain" description="CCAAT-binding factor" evidence="3">
    <location>
        <begin position="349"/>
        <end position="520"/>
    </location>
</feature>
<comment type="similarity">
    <text evidence="1">Belongs to the CBF/MAK21 family.</text>
</comment>
<evidence type="ECO:0000259" key="3">
    <source>
        <dbReference type="Pfam" id="PF03914"/>
    </source>
</evidence>
<dbReference type="AlphaFoldDB" id="A0A836GLC4"/>
<evidence type="ECO:0000256" key="2">
    <source>
        <dbReference type="SAM" id="MobiDB-lite"/>
    </source>
</evidence>
<dbReference type="GeneID" id="94170859"/>
<dbReference type="InterPro" id="IPR016024">
    <property type="entry name" value="ARM-type_fold"/>
</dbReference>
<feature type="compositionally biased region" description="Gly residues" evidence="2">
    <location>
        <begin position="800"/>
        <end position="809"/>
    </location>
</feature>
<feature type="compositionally biased region" description="Basic and acidic residues" evidence="2">
    <location>
        <begin position="779"/>
        <end position="798"/>
    </location>
</feature>
<reference evidence="4 5" key="1">
    <citation type="submission" date="2021-02" db="EMBL/GenBank/DDBJ databases">
        <title>Leishmania (Mundinia) enrietti genome sequencing and assembly.</title>
        <authorList>
            <person name="Almutairi H."/>
            <person name="Gatherer D."/>
        </authorList>
    </citation>
    <scope>NUCLEOTIDE SEQUENCE [LARGE SCALE GENOMIC DNA]</scope>
    <source>
        <strain evidence="4">CUR178</strain>
    </source>
</reference>
<evidence type="ECO:0000313" key="5">
    <source>
        <dbReference type="Proteomes" id="UP000674179"/>
    </source>
</evidence>
<dbReference type="OrthoDB" id="28947at2759"/>
<organism evidence="4 5">
    <name type="scientific">Leishmania enriettii</name>
    <dbReference type="NCBI Taxonomy" id="5663"/>
    <lineage>
        <taxon>Eukaryota</taxon>
        <taxon>Discoba</taxon>
        <taxon>Euglenozoa</taxon>
        <taxon>Kinetoplastea</taxon>
        <taxon>Metakinetoplastina</taxon>
        <taxon>Trypanosomatida</taxon>
        <taxon>Trypanosomatidae</taxon>
        <taxon>Leishmaniinae</taxon>
        <taxon>Leishmania</taxon>
    </lineage>
</organism>
<dbReference type="SUPFAM" id="SSF48371">
    <property type="entry name" value="ARM repeat"/>
    <property type="match status" value="1"/>
</dbReference>
<evidence type="ECO:0000313" key="4">
    <source>
        <dbReference type="EMBL" id="KAG5475904.1"/>
    </source>
</evidence>
<comment type="caution">
    <text evidence="4">The sequence shown here is derived from an EMBL/GenBank/DDBJ whole genome shotgun (WGS) entry which is preliminary data.</text>
</comment>
<feature type="region of interest" description="Disordered" evidence="2">
    <location>
        <begin position="651"/>
        <end position="839"/>
    </location>
</feature>
<protein>
    <recommendedName>
        <fullName evidence="3">CCAAT-binding factor domain-containing protein</fullName>
    </recommendedName>
</protein>
<dbReference type="RefSeq" id="XP_067691915.1">
    <property type="nucleotide sequence ID" value="XM_067835349.1"/>
</dbReference>
<keyword evidence="5" id="KW-1185">Reference proteome</keyword>
<dbReference type="KEGG" id="lenr:94170859"/>
<accession>A0A836GLC4</accession>
<dbReference type="PANTHER" id="PTHR12048:SF0">
    <property type="entry name" value="CCAAT_ENHANCER-BINDING PROTEIN ZETA"/>
    <property type="match status" value="1"/>
</dbReference>
<dbReference type="Pfam" id="PF03914">
    <property type="entry name" value="CBF"/>
    <property type="match status" value="1"/>
</dbReference>
<sequence>MSSSSVLDLNKKWFMVPLQLRTCSLRDVATSIVTKEQMDKYYQEAQAVLDEEGRAAQMDRGRWYSSQFMSRGTTSDKIASAAVKLADTDFMFYLDGFTLLFDAARTDTHHYEAALKALAAVWPKLLPPRPLKRFVSQYFVTLPTDEKARKTTLVYWYLEDYLKRTYAQFLSLSESMLKDHIVQRRDTWLEVVGKLLCSVAEGRSTAMAMMIDKLGDPISSVAHKAYHHLLKLLSESSTHQSMLFTELEKIIFMKNCPLRTMRYAVNVMNQLVFSKEERKLALKCVQTYLSLFRQLALTGNVDSTVTTAIIVGLRRAFPYAGVDLAPLEEHLSALFILANTGNFQQRVATLTLLQLLAFNKGTAEPFLNRWYRTLYGLLLLSPKQIPQSAQLTNFFSLLHKAMRADKSKARVAAFVHRLLQRAVFFNDAMICAVLLLVGEMSQAHPHVRNMLKARANPAIASAAVAQKGKAARSTSITGAAASVPTYDPKAREPLFANAASECVWTLSMLSRHSHPSVVKLSILLLFGEDIVFDVHPLDDMTPLNFLNMFVDAKANAKDSDDARGGNTTTGISVFHRAAHKAALPSTSDPYFINANAQDVDVAALFLHRYAVQRERFLEGLSQVRSTWGDTSGEADVAMRVTNLDAALFGPSGTLNDLGEKTSAAGVSRGTKKSAGAPKQAAVKHKNGEVSYVEEKDGQGSTNDGENDAGDASDGDLDDLDAEASDNDLEWGLDDEAAYDAELDEEEDDEDAEDALGGSSAAATAMADEGGDFSELIEANAKEMSKKRKREMDWLDERSTGGSGGGGRRTGGASPYGRGRLRGSLSSRGRGGGGFTRGRY</sequence>
<dbReference type="PANTHER" id="PTHR12048">
    <property type="entry name" value="CCAAT-BINDING FACTOR-RELATED"/>
    <property type="match status" value="1"/>
</dbReference>